<dbReference type="PANTHER" id="PTHR37834:SF2">
    <property type="entry name" value="ESTERASE, SGNH HYDROLASE-TYPE"/>
    <property type="match status" value="1"/>
</dbReference>
<dbReference type="GO" id="GO:0052689">
    <property type="term" value="F:carboxylic ester hydrolase activity"/>
    <property type="evidence" value="ECO:0007669"/>
    <property type="project" value="InterPro"/>
</dbReference>
<dbReference type="InterPro" id="IPR036514">
    <property type="entry name" value="SGNH_hydro_sf"/>
</dbReference>
<dbReference type="InterPro" id="IPR052762">
    <property type="entry name" value="PCW_deacetylase/CE"/>
</dbReference>
<protein>
    <submittedName>
        <fullName evidence="2">GDSL-like Lipase/Acylhydrolase family protein</fullName>
    </submittedName>
</protein>
<name>A0A380S7Q6_FIBSU</name>
<gene>
    <name evidence="2" type="ORF">SAMN05661053_2182</name>
</gene>
<dbReference type="CDD" id="cd01831">
    <property type="entry name" value="Endoglucanase_E_like"/>
    <property type="match status" value="1"/>
</dbReference>
<dbReference type="RefSeq" id="WP_109573168.1">
    <property type="nucleotide sequence ID" value="NZ_UHJL01000003.1"/>
</dbReference>
<dbReference type="Proteomes" id="UP000255423">
    <property type="component" value="Unassembled WGS sequence"/>
</dbReference>
<feature type="domain" description="SGNH hydrolase-type esterase" evidence="1">
    <location>
        <begin position="138"/>
        <end position="287"/>
    </location>
</feature>
<organism evidence="2 3">
    <name type="scientific">Fibrobacter succinogenes</name>
    <name type="common">Bacteroides succinogenes</name>
    <dbReference type="NCBI Taxonomy" id="833"/>
    <lineage>
        <taxon>Bacteria</taxon>
        <taxon>Pseudomonadati</taxon>
        <taxon>Fibrobacterota</taxon>
        <taxon>Fibrobacteria</taxon>
        <taxon>Fibrobacterales</taxon>
        <taxon>Fibrobacteraceae</taxon>
        <taxon>Fibrobacter</taxon>
    </lineage>
</organism>
<accession>A0A380S7Q6</accession>
<dbReference type="Pfam" id="PF13472">
    <property type="entry name" value="Lipase_GDSL_2"/>
    <property type="match status" value="1"/>
</dbReference>
<dbReference type="EMBL" id="UHJL01000003">
    <property type="protein sequence ID" value="SUQ24768.1"/>
    <property type="molecule type" value="Genomic_DNA"/>
</dbReference>
<dbReference type="InterPro" id="IPR013830">
    <property type="entry name" value="SGNH_hydro"/>
</dbReference>
<keyword evidence="2" id="KW-0378">Hydrolase</keyword>
<dbReference type="InterPro" id="IPR037461">
    <property type="entry name" value="CtCE2-like_dom"/>
</dbReference>
<reference evidence="2 3" key="1">
    <citation type="submission" date="2017-08" db="EMBL/GenBank/DDBJ databases">
        <authorList>
            <person name="de Groot N.N."/>
        </authorList>
    </citation>
    <scope>NUCLEOTIDE SEQUENCE [LARGE SCALE GENOMIC DNA]</scope>
    <source>
        <strain evidence="2 3">HM2</strain>
    </source>
</reference>
<dbReference type="Gene3D" id="3.40.50.1110">
    <property type="entry name" value="SGNH hydrolase"/>
    <property type="match status" value="1"/>
</dbReference>
<evidence type="ECO:0000259" key="1">
    <source>
        <dbReference type="Pfam" id="PF13472"/>
    </source>
</evidence>
<evidence type="ECO:0000313" key="2">
    <source>
        <dbReference type="EMBL" id="SUQ24768.1"/>
    </source>
</evidence>
<dbReference type="SUPFAM" id="SSF52266">
    <property type="entry name" value="SGNH hydrolase"/>
    <property type="match status" value="1"/>
</dbReference>
<evidence type="ECO:0000313" key="3">
    <source>
        <dbReference type="Proteomes" id="UP000255423"/>
    </source>
</evidence>
<dbReference type="AlphaFoldDB" id="A0A380S7Q6"/>
<dbReference type="Gene3D" id="2.60.120.260">
    <property type="entry name" value="Galactose-binding domain-like"/>
    <property type="match status" value="1"/>
</dbReference>
<dbReference type="PANTHER" id="PTHR37834">
    <property type="entry name" value="GDSL-LIKE LIPASE/ACYLHYDROLASE DOMAIN PROTEIN (AFU_ORTHOLOGUE AFUA_2G00620)"/>
    <property type="match status" value="1"/>
</dbReference>
<proteinExistence type="predicted"/>
<sequence>MNLVRIFLLLGALAAYSFGASSSMENLLFNGRWAHDNGVSRASAPAASITFNAKASKITFTVEGHSRWRLDRDGKQIEQFEVDSKEERVIKVVDDGSFHKYRFIKISESGVPEIKFYGISVDGEFGEAPKPSNRRIEFIGDSFTAGYGCEGSSAEDAPEFDKTNASKSYAYLLASGFNADYQVNAYSGRGLVRNYDNMVPEWTYERLYDYTVMGSVTSYPEPERWDLEKFHPQVVVIFEGINDFQGNPPYADKGKFKKAYAKLLDKLRNAHPGVKFLLVSTKVWPNDDLAPTIKSIYEAQIATGHKDLEYKHVLTSNVGLHGHPDTHSQEELANTLRPIIARLGRWLSR</sequence>